<dbReference type="Proteomes" id="UP001501940">
    <property type="component" value="Chromosome 15"/>
</dbReference>
<dbReference type="InterPro" id="IPR051757">
    <property type="entry name" value="Beta-gal_alpha2-3_sialyltrans"/>
</dbReference>
<protein>
    <recommendedName>
        <fullName evidence="15">ST3 beta-galactoside alpha-2,3-sialyltransferase 1</fullName>
    </recommendedName>
</protein>
<keyword evidence="4" id="KW-0808">Transferase</keyword>
<dbReference type="AlphaFoldDB" id="A0A3Q1AQ78"/>
<dbReference type="Pfam" id="PF00777">
    <property type="entry name" value="Glyco_transf_29"/>
    <property type="match status" value="1"/>
</dbReference>
<keyword evidence="8" id="KW-0333">Golgi apparatus</keyword>
<dbReference type="GO" id="GO:0000139">
    <property type="term" value="C:Golgi membrane"/>
    <property type="evidence" value="ECO:0007669"/>
    <property type="project" value="UniProtKB-SubCell"/>
</dbReference>
<reference evidence="13" key="2">
    <citation type="submission" date="2025-08" db="UniProtKB">
        <authorList>
            <consortium name="Ensembl"/>
        </authorList>
    </citation>
    <scope>IDENTIFICATION</scope>
</reference>
<dbReference type="PANTHER" id="PTHR46032">
    <property type="entry name" value="ALPHA-2,3-SIALYLTRANSFERASE ST3GAL I ISOFORM X1"/>
    <property type="match status" value="1"/>
</dbReference>
<reference evidence="13 14" key="1">
    <citation type="submission" date="2022-01" db="EMBL/GenBank/DDBJ databases">
        <title>A chromosome-scale genome assembly of the false clownfish, Amphiprion ocellaris.</title>
        <authorList>
            <person name="Ryu T."/>
        </authorList>
    </citation>
    <scope>NUCLEOTIDE SEQUENCE [LARGE SCALE GENOMIC DNA]</scope>
</reference>
<evidence type="ECO:0008006" key="15">
    <source>
        <dbReference type="Google" id="ProtNLM"/>
    </source>
</evidence>
<dbReference type="InterPro" id="IPR001675">
    <property type="entry name" value="Glyco_trans_29"/>
</dbReference>
<sequence length="314" mass="36436">MRHKFTTRVFIFLVCITVIPFFSNSLWNFAVYILSPRELSLCACHKCLKEGDPCLTDLIKESPTPFLSKQHRTSEDDFNWWKRLQGEKRNFTFFSATVDKLFQIFPPVPDVLEASPDRCRTCAVVGNSANLKGSHYGPLIDFHDIVIRINRGRTTGYEADVGTKTTHHVFYPESAPWLANTTYLMFFPFKISDFLWLLKKLDPEEDSAVNSRKIANKDLVMILNPAFMRYVHDAWLGKRGYYPSTGFLTFALSLQICDEVNVFGFGADSDGNWNHYFEQRKYKNLKTGAHPGTYEYQTIEKLHNKQMIEFFKGW</sequence>
<evidence type="ECO:0000256" key="9">
    <source>
        <dbReference type="ARBA" id="ARBA00023136"/>
    </source>
</evidence>
<evidence type="ECO:0000256" key="7">
    <source>
        <dbReference type="ARBA" id="ARBA00022989"/>
    </source>
</evidence>
<dbReference type="PANTHER" id="PTHR46032:SF6">
    <property type="entry name" value="CMP-N-ACETYLNEURAMINATE-BETA-GALACTOSAMIDE-ALPHA-2,3-SIALYLTRANSFERASE 1"/>
    <property type="match status" value="1"/>
</dbReference>
<dbReference type="GO" id="GO:0097503">
    <property type="term" value="P:sialylation"/>
    <property type="evidence" value="ECO:0007669"/>
    <property type="project" value="TreeGrafter"/>
</dbReference>
<dbReference type="InterPro" id="IPR038578">
    <property type="entry name" value="GT29-like_sf"/>
</dbReference>
<evidence type="ECO:0000256" key="6">
    <source>
        <dbReference type="ARBA" id="ARBA00022968"/>
    </source>
</evidence>
<evidence type="ECO:0000256" key="3">
    <source>
        <dbReference type="ARBA" id="ARBA00022676"/>
    </source>
</evidence>
<dbReference type="GeneTree" id="ENSGT00940000154725"/>
<reference evidence="13" key="3">
    <citation type="submission" date="2025-09" db="UniProtKB">
        <authorList>
            <consortium name="Ensembl"/>
        </authorList>
    </citation>
    <scope>IDENTIFICATION</scope>
</reference>
<evidence type="ECO:0000256" key="4">
    <source>
        <dbReference type="ARBA" id="ARBA00022679"/>
    </source>
</evidence>
<keyword evidence="5 12" id="KW-0812">Transmembrane</keyword>
<evidence type="ECO:0000313" key="13">
    <source>
        <dbReference type="Ensembl" id="ENSAOCP00000003600.2"/>
    </source>
</evidence>
<keyword evidence="10" id="KW-1015">Disulfide bond</keyword>
<accession>A0A3Q1AQ78</accession>
<gene>
    <name evidence="13" type="primary">ST3GAL1</name>
</gene>
<dbReference type="Gene3D" id="3.90.1480.20">
    <property type="entry name" value="Glycosyl transferase family 29"/>
    <property type="match status" value="1"/>
</dbReference>
<evidence type="ECO:0000256" key="1">
    <source>
        <dbReference type="ARBA" id="ARBA00004323"/>
    </source>
</evidence>
<comment type="similarity">
    <text evidence="2">Belongs to the glycosyltransferase 29 family.</text>
</comment>
<name>A0A3Q1AQ78_AMPOC</name>
<keyword evidence="7 12" id="KW-1133">Transmembrane helix</keyword>
<dbReference type="GO" id="GO:0003836">
    <property type="term" value="F:beta-galactoside (CMP) alpha-2,3-sialyltransferase activity"/>
    <property type="evidence" value="ECO:0007669"/>
    <property type="project" value="TreeGrafter"/>
</dbReference>
<evidence type="ECO:0000313" key="14">
    <source>
        <dbReference type="Proteomes" id="UP001501940"/>
    </source>
</evidence>
<evidence type="ECO:0000256" key="8">
    <source>
        <dbReference type="ARBA" id="ARBA00023034"/>
    </source>
</evidence>
<evidence type="ECO:0000256" key="11">
    <source>
        <dbReference type="ARBA" id="ARBA00023180"/>
    </source>
</evidence>
<dbReference type="FunFam" id="3.90.1480.20:FF:000015">
    <property type="entry name" value="Lactosylceramide alpha-2,3-sialyltransferase"/>
    <property type="match status" value="1"/>
</dbReference>
<evidence type="ECO:0000256" key="10">
    <source>
        <dbReference type="ARBA" id="ARBA00023157"/>
    </source>
</evidence>
<organism evidence="13 14">
    <name type="scientific">Amphiprion ocellaris</name>
    <name type="common">Clown anemonefish</name>
    <dbReference type="NCBI Taxonomy" id="80972"/>
    <lineage>
        <taxon>Eukaryota</taxon>
        <taxon>Metazoa</taxon>
        <taxon>Chordata</taxon>
        <taxon>Craniata</taxon>
        <taxon>Vertebrata</taxon>
        <taxon>Euteleostomi</taxon>
        <taxon>Actinopterygii</taxon>
        <taxon>Neopterygii</taxon>
        <taxon>Teleostei</taxon>
        <taxon>Neoteleostei</taxon>
        <taxon>Acanthomorphata</taxon>
        <taxon>Ovalentaria</taxon>
        <taxon>Pomacentridae</taxon>
        <taxon>Amphiprion</taxon>
    </lineage>
</organism>
<feature type="transmembrane region" description="Helical" evidence="12">
    <location>
        <begin position="9"/>
        <end position="34"/>
    </location>
</feature>
<evidence type="ECO:0000256" key="5">
    <source>
        <dbReference type="ARBA" id="ARBA00022692"/>
    </source>
</evidence>
<proteinExistence type="inferred from homology"/>
<keyword evidence="6" id="KW-0735">Signal-anchor</keyword>
<evidence type="ECO:0000256" key="2">
    <source>
        <dbReference type="ARBA" id="ARBA00006003"/>
    </source>
</evidence>
<keyword evidence="11" id="KW-0325">Glycoprotein</keyword>
<keyword evidence="14" id="KW-1185">Reference proteome</keyword>
<keyword evidence="3" id="KW-0328">Glycosyltransferase</keyword>
<keyword evidence="9 12" id="KW-0472">Membrane</keyword>
<dbReference type="Ensembl" id="ENSAOCT00000009503.2">
    <property type="protein sequence ID" value="ENSAOCP00000003600.2"/>
    <property type="gene ID" value="ENSAOCG00000006938.2"/>
</dbReference>
<evidence type="ECO:0000256" key="12">
    <source>
        <dbReference type="SAM" id="Phobius"/>
    </source>
</evidence>
<comment type="subcellular location">
    <subcellularLocation>
        <location evidence="1">Golgi apparatus membrane</location>
        <topology evidence="1">Single-pass type II membrane protein</topology>
    </subcellularLocation>
</comment>